<keyword evidence="2" id="KW-1185">Reference proteome</keyword>
<feature type="non-terminal residue" evidence="1">
    <location>
        <position position="1"/>
    </location>
</feature>
<reference evidence="1 2" key="1">
    <citation type="journal article" date="2018" name="New Phytol.">
        <title>Phylogenomics of Endogonaceae and evolution of mycorrhizas within Mucoromycota.</title>
        <authorList>
            <person name="Chang Y."/>
            <person name="Desiro A."/>
            <person name="Na H."/>
            <person name="Sandor L."/>
            <person name="Lipzen A."/>
            <person name="Clum A."/>
            <person name="Barry K."/>
            <person name="Grigoriev I.V."/>
            <person name="Martin F.M."/>
            <person name="Stajich J.E."/>
            <person name="Smith M.E."/>
            <person name="Bonito G."/>
            <person name="Spatafora J.W."/>
        </authorList>
    </citation>
    <scope>NUCLEOTIDE SEQUENCE [LARGE SCALE GENOMIC DNA]</scope>
    <source>
        <strain evidence="1 2">AD002</strain>
    </source>
</reference>
<dbReference type="AlphaFoldDB" id="A0A433P5D1"/>
<dbReference type="Proteomes" id="UP000274822">
    <property type="component" value="Unassembled WGS sequence"/>
</dbReference>
<proteinExistence type="predicted"/>
<evidence type="ECO:0000313" key="1">
    <source>
        <dbReference type="EMBL" id="RUS12733.1"/>
    </source>
</evidence>
<accession>A0A433P5D1</accession>
<organism evidence="1 2">
    <name type="scientific">Jimgerdemannia flammicorona</name>
    <dbReference type="NCBI Taxonomy" id="994334"/>
    <lineage>
        <taxon>Eukaryota</taxon>
        <taxon>Fungi</taxon>
        <taxon>Fungi incertae sedis</taxon>
        <taxon>Mucoromycota</taxon>
        <taxon>Mucoromycotina</taxon>
        <taxon>Endogonomycetes</taxon>
        <taxon>Endogonales</taxon>
        <taxon>Endogonaceae</taxon>
        <taxon>Jimgerdemannia</taxon>
    </lineage>
</organism>
<name>A0A433P5D1_9FUNG</name>
<protein>
    <submittedName>
        <fullName evidence="1">Uncharacterized protein</fullName>
    </submittedName>
</protein>
<dbReference type="EMBL" id="RBNJ01033024">
    <property type="protein sequence ID" value="RUS12733.1"/>
    <property type="molecule type" value="Genomic_DNA"/>
</dbReference>
<sequence length="153" mass="17392">KYAASYNHKRLPLARTSKIPSAHGPRRPNLAQYLIDGLIVFKVNSGHPSRPHHISRRFVGLSKLCFIPPIRFCIRLLMSDFCVHRQKAETDLGRVFLRQMRPLGLTGAAKVLDLHDLWQHVLVHCLIEGRRGVVTVQNVVPTILGFETRMKGD</sequence>
<comment type="caution">
    <text evidence="1">The sequence shown here is derived from an EMBL/GenBank/DDBJ whole genome shotgun (WGS) entry which is preliminary data.</text>
</comment>
<gene>
    <name evidence="1" type="ORF">BC938DRAFT_478485</name>
</gene>
<evidence type="ECO:0000313" key="2">
    <source>
        <dbReference type="Proteomes" id="UP000274822"/>
    </source>
</evidence>